<evidence type="ECO:0000313" key="3">
    <source>
        <dbReference type="Proteomes" id="UP000247810"/>
    </source>
</evidence>
<keyword evidence="3" id="KW-1185">Reference proteome</keyword>
<protein>
    <submittedName>
        <fullName evidence="2">Uncharacterized protein</fullName>
    </submittedName>
</protein>
<dbReference type="Proteomes" id="UP000247810">
    <property type="component" value="Unassembled WGS sequence"/>
</dbReference>
<reference evidence="2 3" key="1">
    <citation type="submission" date="2018-02" db="EMBL/GenBank/DDBJ databases">
        <title>The genomes of Aspergillus section Nigri reveals drivers in fungal speciation.</title>
        <authorList>
            <consortium name="DOE Joint Genome Institute"/>
            <person name="Vesth T.C."/>
            <person name="Nybo J."/>
            <person name="Theobald S."/>
            <person name="Brandl J."/>
            <person name="Frisvad J.C."/>
            <person name="Nielsen K.F."/>
            <person name="Lyhne E.K."/>
            <person name="Kogle M.E."/>
            <person name="Kuo A."/>
            <person name="Riley R."/>
            <person name="Clum A."/>
            <person name="Nolan M."/>
            <person name="Lipzen A."/>
            <person name="Salamov A."/>
            <person name="Henrissat B."/>
            <person name="Wiebenga A."/>
            <person name="De vries R.P."/>
            <person name="Grigoriev I.V."/>
            <person name="Mortensen U.H."/>
            <person name="Andersen M.R."/>
            <person name="Baker S.E."/>
        </authorList>
    </citation>
    <scope>NUCLEOTIDE SEQUENCE [LARGE SCALE GENOMIC DNA]</scope>
    <source>
        <strain evidence="2 3">CBS 707.79</strain>
    </source>
</reference>
<evidence type="ECO:0000313" key="2">
    <source>
        <dbReference type="EMBL" id="PYH96111.1"/>
    </source>
</evidence>
<keyword evidence="1" id="KW-0472">Membrane</keyword>
<gene>
    <name evidence="2" type="ORF">BO71DRAFT_397354</name>
</gene>
<dbReference type="EMBL" id="KZ825842">
    <property type="protein sequence ID" value="PYH96111.1"/>
    <property type="molecule type" value="Genomic_DNA"/>
</dbReference>
<name>A0A319DFI9_9EURO</name>
<dbReference type="AlphaFoldDB" id="A0A319DFI9"/>
<feature type="transmembrane region" description="Helical" evidence="1">
    <location>
        <begin position="13"/>
        <end position="34"/>
    </location>
</feature>
<sequence length="57" mass="6227">MKRPGFVLLEENIPTNIFILLFVILGLSLLGTYLDTTKRVKPTATASPATAQAHEQS</sequence>
<evidence type="ECO:0000256" key="1">
    <source>
        <dbReference type="SAM" id="Phobius"/>
    </source>
</evidence>
<keyword evidence="1" id="KW-0812">Transmembrane</keyword>
<proteinExistence type="predicted"/>
<accession>A0A319DFI9</accession>
<organism evidence="2 3">
    <name type="scientific">Aspergillus ellipticus CBS 707.79</name>
    <dbReference type="NCBI Taxonomy" id="1448320"/>
    <lineage>
        <taxon>Eukaryota</taxon>
        <taxon>Fungi</taxon>
        <taxon>Dikarya</taxon>
        <taxon>Ascomycota</taxon>
        <taxon>Pezizomycotina</taxon>
        <taxon>Eurotiomycetes</taxon>
        <taxon>Eurotiomycetidae</taxon>
        <taxon>Eurotiales</taxon>
        <taxon>Aspergillaceae</taxon>
        <taxon>Aspergillus</taxon>
        <taxon>Aspergillus subgen. Circumdati</taxon>
    </lineage>
</organism>
<keyword evidence="1" id="KW-1133">Transmembrane helix</keyword>
<dbReference type="VEuPathDB" id="FungiDB:BO71DRAFT_397354"/>